<evidence type="ECO:0000256" key="1">
    <source>
        <dbReference type="ARBA" id="ARBA00012486"/>
    </source>
</evidence>
<dbReference type="InterPro" id="IPR016135">
    <property type="entry name" value="UBQ-conjugating_enzyme/RWD"/>
</dbReference>
<dbReference type="InterPro" id="IPR000608">
    <property type="entry name" value="UBC"/>
</dbReference>
<keyword evidence="4 8" id="KW-0547">Nucleotide-binding</keyword>
<dbReference type="GO" id="GO:0007031">
    <property type="term" value="P:peroxisome organization"/>
    <property type="evidence" value="ECO:0007669"/>
    <property type="project" value="UniProtKB-KW"/>
</dbReference>
<dbReference type="EC" id="2.3.2.23" evidence="1"/>
<feature type="active site" description="Glycyl thioester intermediate" evidence="7">
    <location>
        <position position="84"/>
    </location>
</feature>
<dbReference type="EMBL" id="HBFK01023952">
    <property type="protein sequence ID" value="CAD8748293.1"/>
    <property type="molecule type" value="Transcribed_RNA"/>
</dbReference>
<proteinExistence type="inferred from homology"/>
<keyword evidence="2" id="KW-0962">Peroxisome biogenesis</keyword>
<evidence type="ECO:0000256" key="3">
    <source>
        <dbReference type="ARBA" id="ARBA00022679"/>
    </source>
</evidence>
<keyword evidence="3" id="KW-0808">Transferase</keyword>
<dbReference type="PROSITE" id="PS00183">
    <property type="entry name" value="UBC_1"/>
    <property type="match status" value="1"/>
</dbReference>
<evidence type="ECO:0000259" key="9">
    <source>
        <dbReference type="PROSITE" id="PS50127"/>
    </source>
</evidence>
<dbReference type="InterPro" id="IPR023313">
    <property type="entry name" value="UBQ-conjugating_AS"/>
</dbReference>
<evidence type="ECO:0000313" key="10">
    <source>
        <dbReference type="EMBL" id="CAD8748293.1"/>
    </source>
</evidence>
<organism evidence="10">
    <name type="scientific">Hemiselmis andersenii</name>
    <name type="common">Cryptophyte alga</name>
    <dbReference type="NCBI Taxonomy" id="464988"/>
    <lineage>
        <taxon>Eukaryota</taxon>
        <taxon>Cryptophyceae</taxon>
        <taxon>Cryptomonadales</taxon>
        <taxon>Hemiselmidaceae</taxon>
        <taxon>Hemiselmis</taxon>
    </lineage>
</organism>
<feature type="domain" description="UBC core" evidence="9">
    <location>
        <begin position="1"/>
        <end position="147"/>
    </location>
</feature>
<dbReference type="GO" id="GO:0005524">
    <property type="term" value="F:ATP binding"/>
    <property type="evidence" value="ECO:0007669"/>
    <property type="project" value="UniProtKB-UniRule"/>
</dbReference>
<evidence type="ECO:0000256" key="5">
    <source>
        <dbReference type="ARBA" id="ARBA00022786"/>
    </source>
</evidence>
<evidence type="ECO:0000256" key="8">
    <source>
        <dbReference type="RuleBase" id="RU362109"/>
    </source>
</evidence>
<evidence type="ECO:0000256" key="7">
    <source>
        <dbReference type="PROSITE-ProRule" id="PRU10133"/>
    </source>
</evidence>
<accession>A0A6T8M9P3</accession>
<dbReference type="CDD" id="cd23812">
    <property type="entry name" value="UBCc_ScPEX4-like"/>
    <property type="match status" value="1"/>
</dbReference>
<dbReference type="InterPro" id="IPR050113">
    <property type="entry name" value="Ub_conjugating_enzyme"/>
</dbReference>
<dbReference type="SUPFAM" id="SSF54495">
    <property type="entry name" value="UBC-like"/>
    <property type="match status" value="1"/>
</dbReference>
<protein>
    <recommendedName>
        <fullName evidence="1">E2 ubiquitin-conjugating enzyme</fullName>
        <ecNumber evidence="1">2.3.2.23</ecNumber>
    </recommendedName>
</protein>
<evidence type="ECO:0000256" key="2">
    <source>
        <dbReference type="ARBA" id="ARBA00022593"/>
    </source>
</evidence>
<evidence type="ECO:0000313" key="11">
    <source>
        <dbReference type="EMBL" id="CAD8981106.1"/>
    </source>
</evidence>
<evidence type="ECO:0000256" key="6">
    <source>
        <dbReference type="ARBA" id="ARBA00022840"/>
    </source>
</evidence>
<name>A0A6T8M9P3_HEMAN</name>
<evidence type="ECO:0000256" key="4">
    <source>
        <dbReference type="ARBA" id="ARBA00022741"/>
    </source>
</evidence>
<dbReference type="EMBL" id="HBFX01053384">
    <property type="protein sequence ID" value="CAD8981106.1"/>
    <property type="molecule type" value="Transcribed_RNA"/>
</dbReference>
<keyword evidence="6 8" id="KW-0067">ATP-binding</keyword>
<gene>
    <name evidence="11" type="ORF">HAND00432_LOCUS32116</name>
    <name evidence="10" type="ORF">HAND1043_LOCUS14790</name>
</gene>
<dbReference type="FunFam" id="3.10.110.10:FF:000044">
    <property type="entry name" value="protein PEROXIN-4 isoform X1"/>
    <property type="match status" value="1"/>
</dbReference>
<dbReference type="Pfam" id="PF00179">
    <property type="entry name" value="UQ_con"/>
    <property type="match status" value="1"/>
</dbReference>
<dbReference type="PANTHER" id="PTHR24067">
    <property type="entry name" value="UBIQUITIN-CONJUGATING ENZYME E2"/>
    <property type="match status" value="1"/>
</dbReference>
<dbReference type="AlphaFoldDB" id="A0A6T8M9P3"/>
<dbReference type="Gene3D" id="3.10.110.10">
    <property type="entry name" value="Ubiquitin Conjugating Enzyme"/>
    <property type="match status" value="1"/>
</dbReference>
<comment type="similarity">
    <text evidence="8">Belongs to the ubiquitin-conjugating enzyme family.</text>
</comment>
<reference evidence="10" key="1">
    <citation type="submission" date="2021-01" db="EMBL/GenBank/DDBJ databases">
        <authorList>
            <person name="Corre E."/>
            <person name="Pelletier E."/>
            <person name="Niang G."/>
            <person name="Scheremetjew M."/>
            <person name="Finn R."/>
            <person name="Kale V."/>
            <person name="Holt S."/>
            <person name="Cochrane G."/>
            <person name="Meng A."/>
            <person name="Brown T."/>
            <person name="Cohen L."/>
        </authorList>
    </citation>
    <scope>NUCLEOTIDE SEQUENCE</scope>
    <source>
        <strain evidence="10">CCMP441</strain>
        <strain evidence="11">CCMP644</strain>
    </source>
</reference>
<dbReference type="GO" id="GO:0061631">
    <property type="term" value="F:ubiquitin conjugating enzyme activity"/>
    <property type="evidence" value="ECO:0007669"/>
    <property type="project" value="UniProtKB-EC"/>
</dbReference>
<dbReference type="SMART" id="SM00212">
    <property type="entry name" value="UBCc"/>
    <property type="match status" value="1"/>
</dbReference>
<keyword evidence="5 8" id="KW-0833">Ubl conjugation pathway</keyword>
<sequence length="150" mass="17048">MTNRLMKEYKEASQSQDRDIRLSVQDNLYKWTALLQGPEGTQYEGGVFQVQLDVQESYPLQPPKAKFITRIFHPNIHFKTGEVCLDILKAAWTPAWTLQSVCRAIIALLSNPEADSPLNCDAGNLIRNGDARGFNSMARMYTQMYAMEES</sequence>
<dbReference type="PROSITE" id="PS50127">
    <property type="entry name" value="UBC_2"/>
    <property type="match status" value="1"/>
</dbReference>